<comment type="caution">
    <text evidence="5">The sequence shown here is derived from an EMBL/GenBank/DDBJ whole genome shotgun (WGS) entry which is preliminary data.</text>
</comment>
<dbReference type="OrthoDB" id="2186918at2759"/>
<dbReference type="SUPFAM" id="SSF47819">
    <property type="entry name" value="HRDC-like"/>
    <property type="match status" value="1"/>
</dbReference>
<comment type="subcellular location">
    <subcellularLocation>
        <location evidence="1">Nucleus</location>
    </subcellularLocation>
</comment>
<keyword evidence="5" id="KW-0804">Transcription</keyword>
<name>A0A1J4MQF1_9CRYT</name>
<comment type="similarity">
    <text evidence="3">Belongs to the eukaryotic RPB4 RNA polymerase subunit family.</text>
</comment>
<evidence type="ECO:0000313" key="5">
    <source>
        <dbReference type="EMBL" id="OII76406.1"/>
    </source>
</evidence>
<feature type="domain" description="RNA polymerase Rpb4/RPC9 core" evidence="4">
    <location>
        <begin position="14"/>
        <end position="129"/>
    </location>
</feature>
<proteinExistence type="inferred from homology"/>
<sequence>MEDNVDVDKLEFGKKLKGAKCLNLCELRLLLEDRLRLHPMKSGEAHSLMKSSHQYATKFGKIKNRASVMLLREALDENKELHEYEISCLVNLLPRTPDETKALIPSLARLPDDEIERILAHLESHRTYSY</sequence>
<dbReference type="Proteomes" id="UP000186804">
    <property type="component" value="Unassembled WGS sequence"/>
</dbReference>
<dbReference type="GeneID" id="92366881"/>
<keyword evidence="5" id="KW-0240">DNA-directed RNA polymerase</keyword>
<dbReference type="Gene3D" id="1.20.1250.40">
    <property type="match status" value="1"/>
</dbReference>
<evidence type="ECO:0000256" key="3">
    <source>
        <dbReference type="ARBA" id="ARBA00025724"/>
    </source>
</evidence>
<dbReference type="VEuPathDB" id="CryptoDB:cand_026970"/>
<evidence type="ECO:0000256" key="2">
    <source>
        <dbReference type="ARBA" id="ARBA00023242"/>
    </source>
</evidence>
<reference evidence="5 6" key="1">
    <citation type="submission" date="2016-10" db="EMBL/GenBank/DDBJ databases">
        <title>Reductive evolution of mitochondrial metabolism and differential evolution of invasion-related proteins in Cryptosporidium.</title>
        <authorList>
            <person name="Liu S."/>
            <person name="Roellig D.M."/>
            <person name="Guo Y."/>
            <person name="Li N."/>
            <person name="Frace M.A."/>
            <person name="Tang K."/>
            <person name="Zhang L."/>
            <person name="Feng Y."/>
            <person name="Xiao L."/>
        </authorList>
    </citation>
    <scope>NUCLEOTIDE SEQUENCE [LARGE SCALE GENOMIC DNA]</scope>
    <source>
        <strain evidence="5">30847</strain>
    </source>
</reference>
<protein>
    <submittedName>
        <fullName evidence="5">DNA-directed RNA polymerase II subunit RPB4</fullName>
    </submittedName>
</protein>
<dbReference type="AlphaFoldDB" id="A0A1J4MQF1"/>
<evidence type="ECO:0000259" key="4">
    <source>
        <dbReference type="SMART" id="SM00657"/>
    </source>
</evidence>
<keyword evidence="2" id="KW-0539">Nucleus</keyword>
<accession>A0A1J4MQF1</accession>
<gene>
    <name evidence="5" type="ORF">cand_026970</name>
</gene>
<dbReference type="EMBL" id="LRBS01000066">
    <property type="protein sequence ID" value="OII76406.1"/>
    <property type="molecule type" value="Genomic_DNA"/>
</dbReference>
<evidence type="ECO:0000256" key="1">
    <source>
        <dbReference type="ARBA" id="ARBA00004123"/>
    </source>
</evidence>
<evidence type="ECO:0000313" key="6">
    <source>
        <dbReference type="Proteomes" id="UP000186804"/>
    </source>
</evidence>
<dbReference type="GO" id="GO:0006352">
    <property type="term" value="P:DNA-templated transcription initiation"/>
    <property type="evidence" value="ECO:0007669"/>
    <property type="project" value="InterPro"/>
</dbReference>
<keyword evidence="6" id="KW-1185">Reference proteome</keyword>
<dbReference type="Pfam" id="PF03874">
    <property type="entry name" value="RNA_pol_Rpb4"/>
    <property type="match status" value="1"/>
</dbReference>
<dbReference type="InterPro" id="IPR010997">
    <property type="entry name" value="HRDC-like_sf"/>
</dbReference>
<dbReference type="InterPro" id="IPR038324">
    <property type="entry name" value="Rpb4/RPC9_sf"/>
</dbReference>
<dbReference type="InterPro" id="IPR045222">
    <property type="entry name" value="Rpb4-like"/>
</dbReference>
<dbReference type="GO" id="GO:0000166">
    <property type="term" value="F:nucleotide binding"/>
    <property type="evidence" value="ECO:0007669"/>
    <property type="project" value="InterPro"/>
</dbReference>
<dbReference type="GO" id="GO:0000428">
    <property type="term" value="C:DNA-directed RNA polymerase complex"/>
    <property type="evidence" value="ECO:0007669"/>
    <property type="project" value="UniProtKB-KW"/>
</dbReference>
<organism evidence="5 6">
    <name type="scientific">Cryptosporidium andersoni</name>
    <dbReference type="NCBI Taxonomy" id="117008"/>
    <lineage>
        <taxon>Eukaryota</taxon>
        <taxon>Sar</taxon>
        <taxon>Alveolata</taxon>
        <taxon>Apicomplexa</taxon>
        <taxon>Conoidasida</taxon>
        <taxon>Coccidia</taxon>
        <taxon>Eucoccidiorida</taxon>
        <taxon>Eimeriorina</taxon>
        <taxon>Cryptosporidiidae</taxon>
        <taxon>Cryptosporidium</taxon>
    </lineage>
</organism>
<dbReference type="RefSeq" id="XP_067068252.1">
    <property type="nucleotide sequence ID" value="XM_067212925.1"/>
</dbReference>
<dbReference type="GO" id="GO:0005634">
    <property type="term" value="C:nucleus"/>
    <property type="evidence" value="ECO:0007669"/>
    <property type="project" value="UniProtKB-SubCell"/>
</dbReference>
<dbReference type="SMART" id="SM00657">
    <property type="entry name" value="RPOL4c"/>
    <property type="match status" value="1"/>
</dbReference>
<dbReference type="PANTHER" id="PTHR21297">
    <property type="entry name" value="DNA-DIRECTED RNA POLYMERASE II"/>
    <property type="match status" value="1"/>
</dbReference>
<dbReference type="InterPro" id="IPR006590">
    <property type="entry name" value="RNA_pol_Rpb4/RPC9_core"/>
</dbReference>
<dbReference type="InterPro" id="IPR005574">
    <property type="entry name" value="Rpb4/RPC9"/>
</dbReference>